<evidence type="ECO:0000313" key="3">
    <source>
        <dbReference type="Proteomes" id="UP000663832"/>
    </source>
</evidence>
<dbReference type="Proteomes" id="UP000663877">
    <property type="component" value="Unassembled WGS sequence"/>
</dbReference>
<dbReference type="EMBL" id="CAJNOM010000173">
    <property type="protein sequence ID" value="CAF1178175.1"/>
    <property type="molecule type" value="Genomic_DNA"/>
</dbReference>
<reference evidence="1" key="1">
    <citation type="submission" date="2021-02" db="EMBL/GenBank/DDBJ databases">
        <authorList>
            <person name="Nowell W R."/>
        </authorList>
    </citation>
    <scope>NUCLEOTIDE SEQUENCE</scope>
</reference>
<dbReference type="AlphaFoldDB" id="A0A814JX53"/>
<evidence type="ECO:0000313" key="1">
    <source>
        <dbReference type="EMBL" id="CAF1043159.1"/>
    </source>
</evidence>
<keyword evidence="3" id="KW-1185">Reference proteome</keyword>
<protein>
    <submittedName>
        <fullName evidence="1">Uncharacterized protein</fullName>
    </submittedName>
</protein>
<dbReference type="EMBL" id="CAJNOI010000092">
    <property type="protein sequence ID" value="CAF1043159.1"/>
    <property type="molecule type" value="Genomic_DNA"/>
</dbReference>
<organism evidence="1 4">
    <name type="scientific">Adineta steineri</name>
    <dbReference type="NCBI Taxonomy" id="433720"/>
    <lineage>
        <taxon>Eukaryota</taxon>
        <taxon>Metazoa</taxon>
        <taxon>Spiralia</taxon>
        <taxon>Gnathifera</taxon>
        <taxon>Rotifera</taxon>
        <taxon>Eurotatoria</taxon>
        <taxon>Bdelloidea</taxon>
        <taxon>Adinetida</taxon>
        <taxon>Adinetidae</taxon>
        <taxon>Adineta</taxon>
    </lineage>
</organism>
<sequence>MDSSLADANNHFLGEIITWRLLIEPATGTPIAITFTQTYSWTYSLITCANVHISGSQLIPTGPYPSLPTEPLDCIADCASGATSYVAPNIRSRCTDTSFPLGITVGQRSNTVFVHAGIDFSVA</sequence>
<dbReference type="OrthoDB" id="10063988at2759"/>
<evidence type="ECO:0000313" key="2">
    <source>
        <dbReference type="EMBL" id="CAF1178175.1"/>
    </source>
</evidence>
<accession>A0A814JX53</accession>
<name>A0A814JX53_9BILA</name>
<dbReference type="Proteomes" id="UP000663832">
    <property type="component" value="Unassembled WGS sequence"/>
</dbReference>
<comment type="caution">
    <text evidence="1">The sequence shown here is derived from an EMBL/GenBank/DDBJ whole genome shotgun (WGS) entry which is preliminary data.</text>
</comment>
<proteinExistence type="predicted"/>
<gene>
    <name evidence="1" type="ORF">BJG266_LOCUS18186</name>
    <name evidence="2" type="ORF">QVE165_LOCUS24519</name>
</gene>
<evidence type="ECO:0000313" key="4">
    <source>
        <dbReference type="Proteomes" id="UP000663877"/>
    </source>
</evidence>